<dbReference type="SUPFAM" id="SSF51735">
    <property type="entry name" value="NAD(P)-binding Rossmann-fold domains"/>
    <property type="match status" value="1"/>
</dbReference>
<comment type="caution">
    <text evidence="2">The sequence shown here is derived from an EMBL/GenBank/DDBJ whole genome shotgun (WGS) entry which is preliminary data.</text>
</comment>
<dbReference type="PANTHER" id="PTHR47129:SF1">
    <property type="entry name" value="NMRA-LIKE DOMAIN-CONTAINING PROTEIN"/>
    <property type="match status" value="1"/>
</dbReference>
<accession>A0A5B0ED48</accession>
<evidence type="ECO:0000313" key="2">
    <source>
        <dbReference type="EMBL" id="KAA0976242.1"/>
    </source>
</evidence>
<dbReference type="CDD" id="cd05269">
    <property type="entry name" value="TMR_SDR_a"/>
    <property type="match status" value="1"/>
</dbReference>
<dbReference type="Proteomes" id="UP000323856">
    <property type="component" value="Unassembled WGS sequence"/>
</dbReference>
<evidence type="ECO:0000313" key="3">
    <source>
        <dbReference type="Proteomes" id="UP000323856"/>
    </source>
</evidence>
<dbReference type="AlphaFoldDB" id="A0A5B0ED48"/>
<dbReference type="RefSeq" id="WP_149619831.1">
    <property type="nucleotide sequence ID" value="NZ_VOBL01000011.1"/>
</dbReference>
<feature type="domain" description="NAD(P)-binding" evidence="1">
    <location>
        <begin position="12"/>
        <end position="185"/>
    </location>
</feature>
<reference evidence="2 3" key="1">
    <citation type="submission" date="2019-07" db="EMBL/GenBank/DDBJ databases">
        <title>Analysis of the biochemical properties, biological activity and biotechnological potential of siderophores and biosurfactants produced by Antarctic psychrotolerant bacteria.</title>
        <authorList>
            <person name="Styczynski M."/>
            <person name="Krucon T."/>
            <person name="Decewicz P."/>
            <person name="Dziewit L."/>
        </authorList>
    </citation>
    <scope>NUCLEOTIDE SEQUENCE [LARGE SCALE GENOMIC DNA]</scope>
    <source>
        <strain evidence="2 3">ANT_H27</strain>
    </source>
</reference>
<dbReference type="Pfam" id="PF13460">
    <property type="entry name" value="NAD_binding_10"/>
    <property type="match status" value="1"/>
</dbReference>
<name>A0A5B0ED48_9MICC</name>
<organism evidence="2 3">
    <name type="scientific">Paeniglutamicibacter gangotriensis</name>
    <dbReference type="NCBI Taxonomy" id="254787"/>
    <lineage>
        <taxon>Bacteria</taxon>
        <taxon>Bacillati</taxon>
        <taxon>Actinomycetota</taxon>
        <taxon>Actinomycetes</taxon>
        <taxon>Micrococcales</taxon>
        <taxon>Micrococcaceae</taxon>
        <taxon>Paeniglutamicibacter</taxon>
    </lineage>
</organism>
<proteinExistence type="predicted"/>
<sequence>MIIVPPPIAVTGSTGNLGGRVAALLAEAGVKQRLLARTPRNAPPLVGATVLQAAYENTTATRTALLGAETVFLVSASESRDRLDQHCDFVDAAVAAGVRHLVYVSFVGAAQDAVFTLARDHYATEEYIRASGLYYTFLRDSFYADFMPGLVGADGIIRGPAGDGKVAVVAREDIARTAVDILRAPDAHLDMTYELTGPEALSLTEIAQVLNRVGLGPVSSVNETIEQAYASRASFGVPQWQLDAWVSTYTAIASGALENVSGDIEAITGVPPMTLAQLLGS</sequence>
<dbReference type="InterPro" id="IPR052718">
    <property type="entry name" value="NmrA-type_oxidoreductase"/>
</dbReference>
<dbReference type="Gene3D" id="3.90.25.10">
    <property type="entry name" value="UDP-galactose 4-epimerase, domain 1"/>
    <property type="match status" value="1"/>
</dbReference>
<evidence type="ECO:0000259" key="1">
    <source>
        <dbReference type="Pfam" id="PF13460"/>
    </source>
</evidence>
<dbReference type="InterPro" id="IPR036291">
    <property type="entry name" value="NAD(P)-bd_dom_sf"/>
</dbReference>
<protein>
    <submittedName>
        <fullName evidence="2">SDR family oxidoreductase</fullName>
    </submittedName>
</protein>
<dbReference type="PANTHER" id="PTHR47129">
    <property type="entry name" value="QUINONE OXIDOREDUCTASE 2"/>
    <property type="match status" value="1"/>
</dbReference>
<dbReference type="InterPro" id="IPR016040">
    <property type="entry name" value="NAD(P)-bd_dom"/>
</dbReference>
<gene>
    <name evidence="2" type="ORF">FQ154_11650</name>
</gene>
<dbReference type="Gene3D" id="3.40.50.720">
    <property type="entry name" value="NAD(P)-binding Rossmann-like Domain"/>
    <property type="match status" value="1"/>
</dbReference>
<dbReference type="EMBL" id="VOBL01000011">
    <property type="protein sequence ID" value="KAA0976242.1"/>
    <property type="molecule type" value="Genomic_DNA"/>
</dbReference>
<dbReference type="OrthoDB" id="3243290at2"/>